<dbReference type="SMART" id="SM00345">
    <property type="entry name" value="HTH_GNTR"/>
    <property type="match status" value="1"/>
</dbReference>
<dbReference type="Pfam" id="PF00155">
    <property type="entry name" value="Aminotran_1_2"/>
    <property type="match status" value="1"/>
</dbReference>
<keyword evidence="3" id="KW-0805">Transcription regulation</keyword>
<dbReference type="Pfam" id="PF00392">
    <property type="entry name" value="GntR"/>
    <property type="match status" value="1"/>
</dbReference>
<comment type="caution">
    <text evidence="7">The sequence shown here is derived from an EMBL/GenBank/DDBJ whole genome shotgun (WGS) entry which is preliminary data.</text>
</comment>
<sequence length="470" mass="50161">MAEEWARNGLDLHLGIDRVRGLRAGLEDALRTAVRDGRLAAGDRLPSSRALAQELGVARGTVTQVYEQLTAEGYLTSRARSGVRIAPRPRPESTVSVPAVSPCPPLPGGFDLRPGFPDLSMFPRREWLAATRHVLRTMPSTAFGYGDPAGDPALRSALAGYLGRSRGVLTGPDQIIVCAGYTHALRIICQALGGTIGFEDPTRPDYPAMAERLGLGVTRLPVDADGLVVNALAGEAAVVVTPAHQFPLGVTLSPQRRRDLLDWARRTDAVIVEDDYDGEFRYDRQPVGALQGLAPERVIYAGTVSKTVAPGLRIAWLAVPVGLVPALRAVLRFDEAYVNVIDQLVLAHLIGRGDLDRHLRRCRVRYRQRRDLLGRAVAARLPAARLSGISAGLHATLSLPGCSEPELLGRLAARGVVTEGIGSFYRDARDAPPGVVIGYATPPQHAYARAIDALLAVCAGDDGVAGAVPG</sequence>
<dbReference type="InterPro" id="IPR051446">
    <property type="entry name" value="HTH_trans_reg/aminotransferase"/>
</dbReference>
<dbReference type="PANTHER" id="PTHR46577:SF1">
    <property type="entry name" value="HTH-TYPE TRANSCRIPTIONAL REGULATORY PROTEIN GABR"/>
    <property type="match status" value="1"/>
</dbReference>
<dbReference type="RefSeq" id="WP_185041869.1">
    <property type="nucleotide sequence ID" value="NZ_BAABFG010000005.1"/>
</dbReference>
<dbReference type="GO" id="GO:0003677">
    <property type="term" value="F:DNA binding"/>
    <property type="evidence" value="ECO:0007669"/>
    <property type="project" value="UniProtKB-KW"/>
</dbReference>
<dbReference type="SUPFAM" id="SSF53383">
    <property type="entry name" value="PLP-dependent transferases"/>
    <property type="match status" value="1"/>
</dbReference>
<name>A0A7W7GZY0_9ACTN</name>
<evidence type="ECO:0000256" key="4">
    <source>
        <dbReference type="ARBA" id="ARBA00023125"/>
    </source>
</evidence>
<dbReference type="InterPro" id="IPR036390">
    <property type="entry name" value="WH_DNA-bd_sf"/>
</dbReference>
<dbReference type="GO" id="GO:0030170">
    <property type="term" value="F:pyridoxal phosphate binding"/>
    <property type="evidence" value="ECO:0007669"/>
    <property type="project" value="InterPro"/>
</dbReference>
<dbReference type="InterPro" id="IPR015421">
    <property type="entry name" value="PyrdxlP-dep_Trfase_major"/>
</dbReference>
<dbReference type="InterPro" id="IPR000524">
    <property type="entry name" value="Tscrpt_reg_HTH_GntR"/>
</dbReference>
<accession>A0A7W7GZY0</accession>
<keyword evidence="8" id="KW-1185">Reference proteome</keyword>
<evidence type="ECO:0000256" key="3">
    <source>
        <dbReference type="ARBA" id="ARBA00023015"/>
    </source>
</evidence>
<dbReference type="GO" id="GO:0008483">
    <property type="term" value="F:transaminase activity"/>
    <property type="evidence" value="ECO:0007669"/>
    <property type="project" value="UniProtKB-KW"/>
</dbReference>
<gene>
    <name evidence="7" type="ORF">BJY16_004832</name>
</gene>
<evidence type="ECO:0000259" key="6">
    <source>
        <dbReference type="PROSITE" id="PS50949"/>
    </source>
</evidence>
<dbReference type="InterPro" id="IPR036388">
    <property type="entry name" value="WH-like_DNA-bd_sf"/>
</dbReference>
<evidence type="ECO:0000313" key="7">
    <source>
        <dbReference type="EMBL" id="MBB4741373.1"/>
    </source>
</evidence>
<dbReference type="PRINTS" id="PR00035">
    <property type="entry name" value="HTHGNTR"/>
</dbReference>
<dbReference type="GO" id="GO:0003700">
    <property type="term" value="F:DNA-binding transcription factor activity"/>
    <property type="evidence" value="ECO:0007669"/>
    <property type="project" value="InterPro"/>
</dbReference>
<dbReference type="SUPFAM" id="SSF46785">
    <property type="entry name" value="Winged helix' DNA-binding domain"/>
    <property type="match status" value="1"/>
</dbReference>
<keyword evidence="2" id="KW-0663">Pyridoxal phosphate</keyword>
<dbReference type="InterPro" id="IPR015424">
    <property type="entry name" value="PyrdxlP-dep_Trfase"/>
</dbReference>
<reference evidence="7 8" key="1">
    <citation type="submission" date="2020-08" db="EMBL/GenBank/DDBJ databases">
        <title>Sequencing the genomes of 1000 actinobacteria strains.</title>
        <authorList>
            <person name="Klenk H.-P."/>
        </authorList>
    </citation>
    <scope>NUCLEOTIDE SEQUENCE [LARGE SCALE GENOMIC DNA]</scope>
    <source>
        <strain evidence="7 8">DSM 45809</strain>
    </source>
</reference>
<keyword evidence="5" id="KW-0804">Transcription</keyword>
<dbReference type="CDD" id="cd07377">
    <property type="entry name" value="WHTH_GntR"/>
    <property type="match status" value="1"/>
</dbReference>
<feature type="domain" description="HTH gntR-type" evidence="6">
    <location>
        <begin position="20"/>
        <end position="88"/>
    </location>
</feature>
<dbReference type="EMBL" id="JACHNB010000001">
    <property type="protein sequence ID" value="MBB4741373.1"/>
    <property type="molecule type" value="Genomic_DNA"/>
</dbReference>
<evidence type="ECO:0000256" key="1">
    <source>
        <dbReference type="ARBA" id="ARBA00005384"/>
    </source>
</evidence>
<comment type="similarity">
    <text evidence="1">In the C-terminal section; belongs to the class-I pyridoxal-phosphate-dependent aminotransferase family.</text>
</comment>
<dbReference type="AlphaFoldDB" id="A0A7W7GZY0"/>
<organism evidence="7 8">
    <name type="scientific">Actinoplanes octamycinicus</name>
    <dbReference type="NCBI Taxonomy" id="135948"/>
    <lineage>
        <taxon>Bacteria</taxon>
        <taxon>Bacillati</taxon>
        <taxon>Actinomycetota</taxon>
        <taxon>Actinomycetes</taxon>
        <taxon>Micromonosporales</taxon>
        <taxon>Micromonosporaceae</taxon>
        <taxon>Actinoplanes</taxon>
    </lineage>
</organism>
<dbReference type="Gene3D" id="1.10.10.10">
    <property type="entry name" value="Winged helix-like DNA-binding domain superfamily/Winged helix DNA-binding domain"/>
    <property type="match status" value="1"/>
</dbReference>
<protein>
    <submittedName>
        <fullName evidence="7">GntR family transcriptional regulator/MocR family aminotransferase</fullName>
    </submittedName>
</protein>
<keyword evidence="7" id="KW-0032">Aminotransferase</keyword>
<dbReference type="InterPro" id="IPR004839">
    <property type="entry name" value="Aminotransferase_I/II_large"/>
</dbReference>
<proteinExistence type="inferred from homology"/>
<evidence type="ECO:0000313" key="8">
    <source>
        <dbReference type="Proteomes" id="UP000546162"/>
    </source>
</evidence>
<evidence type="ECO:0000256" key="2">
    <source>
        <dbReference type="ARBA" id="ARBA00022898"/>
    </source>
</evidence>
<keyword evidence="7" id="KW-0808">Transferase</keyword>
<dbReference type="PANTHER" id="PTHR46577">
    <property type="entry name" value="HTH-TYPE TRANSCRIPTIONAL REGULATORY PROTEIN GABR"/>
    <property type="match status" value="1"/>
</dbReference>
<dbReference type="PROSITE" id="PS50949">
    <property type="entry name" value="HTH_GNTR"/>
    <property type="match status" value="1"/>
</dbReference>
<dbReference type="CDD" id="cd00609">
    <property type="entry name" value="AAT_like"/>
    <property type="match status" value="1"/>
</dbReference>
<dbReference type="Gene3D" id="3.40.640.10">
    <property type="entry name" value="Type I PLP-dependent aspartate aminotransferase-like (Major domain)"/>
    <property type="match status" value="1"/>
</dbReference>
<keyword evidence="4" id="KW-0238">DNA-binding</keyword>
<dbReference type="Proteomes" id="UP000546162">
    <property type="component" value="Unassembled WGS sequence"/>
</dbReference>
<evidence type="ECO:0000256" key="5">
    <source>
        <dbReference type="ARBA" id="ARBA00023163"/>
    </source>
</evidence>